<dbReference type="EMBL" id="FN649760">
    <property type="protein sequence ID" value="CBJ33791.1"/>
    <property type="molecule type" value="Genomic_DNA"/>
</dbReference>
<dbReference type="STRING" id="2880.D7G528"/>
<feature type="compositionally biased region" description="Low complexity" evidence="1">
    <location>
        <begin position="310"/>
        <end position="320"/>
    </location>
</feature>
<feature type="compositionally biased region" description="Low complexity" evidence="1">
    <location>
        <begin position="98"/>
        <end position="136"/>
    </location>
</feature>
<feature type="compositionally biased region" description="Gly residues" evidence="1">
    <location>
        <begin position="238"/>
        <end position="250"/>
    </location>
</feature>
<keyword evidence="3" id="KW-1185">Reference proteome</keyword>
<feature type="compositionally biased region" description="Gly residues" evidence="1">
    <location>
        <begin position="338"/>
        <end position="348"/>
    </location>
</feature>
<evidence type="ECO:0000256" key="1">
    <source>
        <dbReference type="SAM" id="MobiDB-lite"/>
    </source>
</evidence>
<dbReference type="AlphaFoldDB" id="D7G528"/>
<feature type="compositionally biased region" description="Basic and acidic residues" evidence="1">
    <location>
        <begin position="46"/>
        <end position="63"/>
    </location>
</feature>
<organism evidence="2 3">
    <name type="scientific">Ectocarpus siliculosus</name>
    <name type="common">Brown alga</name>
    <name type="synonym">Conferva siliculosa</name>
    <dbReference type="NCBI Taxonomy" id="2880"/>
    <lineage>
        <taxon>Eukaryota</taxon>
        <taxon>Sar</taxon>
        <taxon>Stramenopiles</taxon>
        <taxon>Ochrophyta</taxon>
        <taxon>PX clade</taxon>
        <taxon>Phaeophyceae</taxon>
        <taxon>Ectocarpales</taxon>
        <taxon>Ectocarpaceae</taxon>
        <taxon>Ectocarpus</taxon>
    </lineage>
</organism>
<feature type="compositionally biased region" description="Low complexity" evidence="1">
    <location>
        <begin position="349"/>
        <end position="362"/>
    </location>
</feature>
<gene>
    <name evidence="2" type="ORF">Esi_0613_0006</name>
</gene>
<reference evidence="2 3" key="1">
    <citation type="journal article" date="2010" name="Nature">
        <title>The Ectocarpus genome and the independent evolution of multicellularity in brown algae.</title>
        <authorList>
            <person name="Cock J.M."/>
            <person name="Sterck L."/>
            <person name="Rouze P."/>
            <person name="Scornet D."/>
            <person name="Allen A.E."/>
            <person name="Amoutzias G."/>
            <person name="Anthouard V."/>
            <person name="Artiguenave F."/>
            <person name="Aury J.M."/>
            <person name="Badger J.H."/>
            <person name="Beszteri B."/>
            <person name="Billiau K."/>
            <person name="Bonnet E."/>
            <person name="Bothwell J.H."/>
            <person name="Bowler C."/>
            <person name="Boyen C."/>
            <person name="Brownlee C."/>
            <person name="Carrano C.J."/>
            <person name="Charrier B."/>
            <person name="Cho G.Y."/>
            <person name="Coelho S.M."/>
            <person name="Collen J."/>
            <person name="Corre E."/>
            <person name="Da Silva C."/>
            <person name="Delage L."/>
            <person name="Delaroque N."/>
            <person name="Dittami S.M."/>
            <person name="Doulbeau S."/>
            <person name="Elias M."/>
            <person name="Farnham G."/>
            <person name="Gachon C.M."/>
            <person name="Gschloessl B."/>
            <person name="Heesch S."/>
            <person name="Jabbari K."/>
            <person name="Jubin C."/>
            <person name="Kawai H."/>
            <person name="Kimura K."/>
            <person name="Kloareg B."/>
            <person name="Kupper F.C."/>
            <person name="Lang D."/>
            <person name="Le Bail A."/>
            <person name="Leblanc C."/>
            <person name="Lerouge P."/>
            <person name="Lohr M."/>
            <person name="Lopez P.J."/>
            <person name="Martens C."/>
            <person name="Maumus F."/>
            <person name="Michel G."/>
            <person name="Miranda-Saavedra D."/>
            <person name="Morales J."/>
            <person name="Moreau H."/>
            <person name="Motomura T."/>
            <person name="Nagasato C."/>
            <person name="Napoli C.A."/>
            <person name="Nelson D.R."/>
            <person name="Nyvall-Collen P."/>
            <person name="Peters A.F."/>
            <person name="Pommier C."/>
            <person name="Potin P."/>
            <person name="Poulain J."/>
            <person name="Quesneville H."/>
            <person name="Read B."/>
            <person name="Rensing S.A."/>
            <person name="Ritter A."/>
            <person name="Rousvoal S."/>
            <person name="Samanta M."/>
            <person name="Samson G."/>
            <person name="Schroeder D.C."/>
            <person name="Segurens B."/>
            <person name="Strittmatter M."/>
            <person name="Tonon T."/>
            <person name="Tregear J.W."/>
            <person name="Valentin K."/>
            <person name="von Dassow P."/>
            <person name="Yamagishi T."/>
            <person name="Van de Peer Y."/>
            <person name="Wincker P."/>
        </authorList>
    </citation>
    <scope>NUCLEOTIDE SEQUENCE [LARGE SCALE GENOMIC DNA]</scope>
    <source>
        <strain evidence="3">Ec32 / CCAP1310/4</strain>
    </source>
</reference>
<feature type="compositionally biased region" description="Low complexity" evidence="1">
    <location>
        <begin position="79"/>
        <end position="90"/>
    </location>
</feature>
<feature type="compositionally biased region" description="Pro residues" evidence="1">
    <location>
        <begin position="393"/>
        <end position="404"/>
    </location>
</feature>
<dbReference type="InParanoid" id="D7G528"/>
<feature type="compositionally biased region" description="Acidic residues" evidence="1">
    <location>
        <begin position="20"/>
        <end position="31"/>
    </location>
</feature>
<name>D7G528_ECTSI</name>
<feature type="region of interest" description="Disordered" evidence="1">
    <location>
        <begin position="1"/>
        <end position="141"/>
    </location>
</feature>
<evidence type="ECO:0000313" key="3">
    <source>
        <dbReference type="Proteomes" id="UP000002630"/>
    </source>
</evidence>
<protein>
    <submittedName>
        <fullName evidence="2">Uncharacterized protein</fullName>
    </submittedName>
</protein>
<accession>D7G528</accession>
<feature type="compositionally biased region" description="Basic and acidic residues" evidence="1">
    <location>
        <begin position="1"/>
        <end position="17"/>
    </location>
</feature>
<feature type="region of interest" description="Disordered" evidence="1">
    <location>
        <begin position="310"/>
        <end position="362"/>
    </location>
</feature>
<dbReference type="Proteomes" id="UP000002630">
    <property type="component" value="Unassembled WGS sequence"/>
</dbReference>
<sequence length="404" mass="40498">MKKNHKDEEKNDAKKTGEGAMDDDQRDDLEDNSDKQNLIMAIKLMESAHEQRCHRASISKEDQSAATNTRLGAAGMPTQSGAGALSSSRGAGRGGGSSSSSRGSGESGSRQGGSRAQRPGKSSRGAGGRVAAANGGKIRGKSGAIYDNWEEAVFFNDHPSDESGDDEEARASKQQARKVQADDAQAQALSNGDVPKQKKTAKAGSARVRTFRTDPADGDGATELMSLMCKRLQRQDDSGGGSGSGSGGQNAGLDARVLSLETSSAKIVDLLGKISSRMEHSPQATSPWGAGGYPVNWALGGGWQASAPGGPYGPTAGAAPWVQAGPAPTPLPSHPPGGVQGAPPGGQQGAPAGPLPGYHVGAAGVAGAAGAVGAVGATPAPWPAHPPGGVQGAPPPPLPPPGGQ</sequence>
<feature type="region of interest" description="Disordered" evidence="1">
    <location>
        <begin position="374"/>
        <end position="404"/>
    </location>
</feature>
<evidence type="ECO:0000313" key="2">
    <source>
        <dbReference type="EMBL" id="CBJ33791.1"/>
    </source>
</evidence>
<proteinExistence type="predicted"/>
<feature type="region of interest" description="Disordered" evidence="1">
    <location>
        <begin position="155"/>
        <end position="252"/>
    </location>
</feature>